<gene>
    <name evidence="10" type="ORF">CP97_09665</name>
</gene>
<protein>
    <submittedName>
        <fullName evidence="10">Peptidyl-prolyl isomerase</fullName>
    </submittedName>
</protein>
<dbReference type="Pfam" id="PF13624">
    <property type="entry name" value="SurA_N_3"/>
    <property type="match status" value="1"/>
</dbReference>
<dbReference type="PATRIC" id="fig|1648404.4.peg.2013"/>
<keyword evidence="6" id="KW-0143">Chaperone</keyword>
<reference evidence="10 11" key="1">
    <citation type="journal article" date="2015" name="Int. J. Syst. Evol. Microbiol.">
        <title>Erythrobacter atlanticus sp. nov., a bacterium from ocean sediment able to degrade polycyclic aromatic hydrocarbons.</title>
        <authorList>
            <person name="Zhuang L."/>
            <person name="Liu Y."/>
            <person name="Wang L."/>
            <person name="Wang W."/>
            <person name="Shao Z."/>
        </authorList>
    </citation>
    <scope>NUCLEOTIDE SEQUENCE [LARGE SCALE GENOMIC DNA]</scope>
    <source>
        <strain evidence="11">s21-N3</strain>
    </source>
</reference>
<dbReference type="PROSITE" id="PS50198">
    <property type="entry name" value="PPIC_PPIASE_2"/>
    <property type="match status" value="1"/>
</dbReference>
<evidence type="ECO:0000259" key="9">
    <source>
        <dbReference type="PROSITE" id="PS50198"/>
    </source>
</evidence>
<dbReference type="InterPro" id="IPR000297">
    <property type="entry name" value="PPIase_PpiC"/>
</dbReference>
<organism evidence="10 11">
    <name type="scientific">Aurantiacibacter atlanticus</name>
    <dbReference type="NCBI Taxonomy" id="1648404"/>
    <lineage>
        <taxon>Bacteria</taxon>
        <taxon>Pseudomonadati</taxon>
        <taxon>Pseudomonadota</taxon>
        <taxon>Alphaproteobacteria</taxon>
        <taxon>Sphingomonadales</taxon>
        <taxon>Erythrobacteraceae</taxon>
        <taxon>Aurantiacibacter</taxon>
    </lineage>
</organism>
<dbReference type="InterPro" id="IPR027304">
    <property type="entry name" value="Trigger_fact/SurA_dom_sf"/>
</dbReference>
<proteinExistence type="inferred from homology"/>
<comment type="subcellular location">
    <subcellularLocation>
        <location evidence="1">Cell membrane</location>
        <topology evidence="1">Single-pass type II membrane protein</topology>
    </subcellularLocation>
</comment>
<feature type="domain" description="PpiC" evidence="9">
    <location>
        <begin position="272"/>
        <end position="360"/>
    </location>
</feature>
<dbReference type="KEGG" id="ery:CP97_09665"/>
<evidence type="ECO:0000256" key="4">
    <source>
        <dbReference type="ARBA" id="ARBA00022989"/>
    </source>
</evidence>
<dbReference type="GO" id="GO:0005886">
    <property type="term" value="C:plasma membrane"/>
    <property type="evidence" value="ECO:0007669"/>
    <property type="project" value="UniProtKB-SubCell"/>
</dbReference>
<evidence type="ECO:0000313" key="11">
    <source>
        <dbReference type="Proteomes" id="UP000059113"/>
    </source>
</evidence>
<keyword evidence="8 10" id="KW-0413">Isomerase</keyword>
<keyword evidence="8" id="KW-0697">Rotamase</keyword>
<evidence type="ECO:0000256" key="8">
    <source>
        <dbReference type="PROSITE-ProRule" id="PRU00278"/>
    </source>
</evidence>
<keyword evidence="4" id="KW-1133">Transmembrane helix</keyword>
<accession>A0A0H4VD24</accession>
<evidence type="ECO:0000313" key="10">
    <source>
        <dbReference type="EMBL" id="AKQ42230.1"/>
    </source>
</evidence>
<dbReference type="PANTHER" id="PTHR47529:SF1">
    <property type="entry name" value="PERIPLASMIC CHAPERONE PPID"/>
    <property type="match status" value="1"/>
</dbReference>
<dbReference type="AlphaFoldDB" id="A0A0H4VD24"/>
<comment type="similarity">
    <text evidence="7">Belongs to the PpiD chaperone family.</text>
</comment>
<evidence type="ECO:0000256" key="3">
    <source>
        <dbReference type="ARBA" id="ARBA00022692"/>
    </source>
</evidence>
<evidence type="ECO:0000256" key="6">
    <source>
        <dbReference type="ARBA" id="ARBA00023186"/>
    </source>
</evidence>
<keyword evidence="3" id="KW-0812">Transmembrane</keyword>
<keyword evidence="2" id="KW-1003">Cell membrane</keyword>
<keyword evidence="11" id="KW-1185">Reference proteome</keyword>
<reference evidence="11" key="2">
    <citation type="submission" date="2015-04" db="EMBL/GenBank/DDBJ databases">
        <title>The complete genome sequence of Erythrobacter sp. s21-N3.</title>
        <authorList>
            <person name="Zhuang L."/>
            <person name="Liu Y."/>
            <person name="Shao Z."/>
        </authorList>
    </citation>
    <scope>NUCLEOTIDE SEQUENCE [LARGE SCALE GENOMIC DNA]</scope>
    <source>
        <strain evidence="11">s21-N3</strain>
    </source>
</reference>
<dbReference type="SUPFAM" id="SSF54534">
    <property type="entry name" value="FKBP-like"/>
    <property type="match status" value="1"/>
</dbReference>
<dbReference type="InterPro" id="IPR052029">
    <property type="entry name" value="PpiD_chaperone"/>
</dbReference>
<dbReference type="SUPFAM" id="SSF109998">
    <property type="entry name" value="Triger factor/SurA peptide-binding domain-like"/>
    <property type="match status" value="1"/>
</dbReference>
<dbReference type="GO" id="GO:0003755">
    <property type="term" value="F:peptidyl-prolyl cis-trans isomerase activity"/>
    <property type="evidence" value="ECO:0007669"/>
    <property type="project" value="UniProtKB-KW"/>
</dbReference>
<sequence length="643" mass="68896">MLQLFRNFFKSKVGIVITLAFLGLIAVAFASSDVANTGMFGGVAGGDRVAVVGDRTISTSDLSQNVTNSLQQARGDNPTLSMEGFIAQGGFDDVIDQMLSRTAIAEFAEMLGLRAGNRLVDSEIVSAAGFQGADGNFDGEAFRNSLRQRGLSEATVREDLALSLLARQAVVPVAYQSRMPASLARTYAQLLNETRSGSAATFPAEAFAPTEDPTDEELQAYYQQNRAKYIRPERRVIRYAAFTEDALTDVPPVTDAQIAARYEADSTQFQETERRSLTQLVVPTEAAAQAVINEVNGGMSLDASAQAKGLAVTEVVDVELDEYASSASRAVATAAFGAARGALAGPVRGSLGWYVVRVDNVTNVAGRSLAQASEEIRSTIMAERRRESLNELTERLEDEFSRGRTLAEAAKELGVEIETTPPLLADGRVYGQAAEAPPELARLVSFAFEISANDATITEIVPGEAYVIFDVSEITRSATAPLAEIREDVIRQWRRERGMAAAGQAAARVLERVDSGTTLADAVREEEVSLPAAQPLRLNRQQLAEQGQINRATILFFSMAEGTAKRVAAQENGSWFVVQLDNIETGELAADSPQVQGTAAQLSSALGDEYVAQFVAAAQSSLEIERNETGIDAVRAQLTGATN</sequence>
<evidence type="ECO:0000256" key="2">
    <source>
        <dbReference type="ARBA" id="ARBA00022475"/>
    </source>
</evidence>
<keyword evidence="5" id="KW-0472">Membrane</keyword>
<evidence type="ECO:0000256" key="7">
    <source>
        <dbReference type="ARBA" id="ARBA00038408"/>
    </source>
</evidence>
<evidence type="ECO:0000256" key="1">
    <source>
        <dbReference type="ARBA" id="ARBA00004401"/>
    </source>
</evidence>
<dbReference type="Pfam" id="PF13145">
    <property type="entry name" value="Rotamase_2"/>
    <property type="match status" value="1"/>
</dbReference>
<evidence type="ECO:0000256" key="5">
    <source>
        <dbReference type="ARBA" id="ARBA00023136"/>
    </source>
</evidence>
<dbReference type="PANTHER" id="PTHR47529">
    <property type="entry name" value="PEPTIDYL-PROLYL CIS-TRANS ISOMERASE D"/>
    <property type="match status" value="1"/>
</dbReference>
<dbReference type="RefSeq" id="WP_048885758.1">
    <property type="nucleotide sequence ID" value="NZ_CP011310.1"/>
</dbReference>
<dbReference type="Proteomes" id="UP000059113">
    <property type="component" value="Chromosome"/>
</dbReference>
<dbReference type="STRING" id="1648404.CP97_09665"/>
<dbReference type="EMBL" id="CP011310">
    <property type="protein sequence ID" value="AKQ42230.1"/>
    <property type="molecule type" value="Genomic_DNA"/>
</dbReference>
<name>A0A0H4VD24_9SPHN</name>
<dbReference type="Gene3D" id="1.10.4030.10">
    <property type="entry name" value="Porin chaperone SurA, peptide-binding domain"/>
    <property type="match status" value="1"/>
</dbReference>